<dbReference type="AlphaFoldDB" id="A0A8T1LZL4"/>
<reference evidence="3 4" key="1">
    <citation type="journal article" date="2018" name="Biotechnol. Adv.">
        <title>Improved genomic resources and new bioinformatic workflow for the carcinogenic parasite Clonorchis sinensis: Biotechnological implications.</title>
        <authorList>
            <person name="Wang D."/>
            <person name="Korhonen P.K."/>
            <person name="Gasser R.B."/>
            <person name="Young N.D."/>
        </authorList>
    </citation>
    <scope>NUCLEOTIDE SEQUENCE [LARGE SCALE GENOMIC DNA]</scope>
    <source>
        <strain evidence="3">Cs-k2</strain>
    </source>
</reference>
<dbReference type="EMBL" id="NIRI02000076">
    <property type="protein sequence ID" value="KAG5441931.1"/>
    <property type="molecule type" value="Genomic_DNA"/>
</dbReference>
<gene>
    <name evidence="3" type="ORF">CSKR_200092</name>
</gene>
<dbReference type="OrthoDB" id="10331092at2759"/>
<dbReference type="Proteomes" id="UP000286415">
    <property type="component" value="Unassembled WGS sequence"/>
</dbReference>
<feature type="chain" id="PRO_5035759703" evidence="2">
    <location>
        <begin position="21"/>
        <end position="229"/>
    </location>
</feature>
<accession>A0A8T1LZL4</accession>
<keyword evidence="2" id="KW-0732">Signal</keyword>
<reference evidence="3 4" key="2">
    <citation type="journal article" date="2021" name="Genomics">
        <title>High-quality reference genome for Clonorchis sinensis.</title>
        <authorList>
            <person name="Young N.D."/>
            <person name="Stroehlein A.J."/>
            <person name="Kinkar L."/>
            <person name="Wang T."/>
            <person name="Sohn W.M."/>
            <person name="Chang B.C.H."/>
            <person name="Kaur P."/>
            <person name="Weisz D."/>
            <person name="Dudchenko O."/>
            <person name="Aiden E.L."/>
            <person name="Korhonen P.K."/>
            <person name="Gasser R.B."/>
        </authorList>
    </citation>
    <scope>NUCLEOTIDE SEQUENCE [LARGE SCALE GENOMIC DNA]</scope>
    <source>
        <strain evidence="3">Cs-k2</strain>
    </source>
</reference>
<protein>
    <submittedName>
        <fullName evidence="3">Uncharacterized protein</fullName>
    </submittedName>
</protein>
<evidence type="ECO:0000256" key="1">
    <source>
        <dbReference type="SAM" id="MobiDB-lite"/>
    </source>
</evidence>
<evidence type="ECO:0000313" key="3">
    <source>
        <dbReference type="EMBL" id="KAG5441931.1"/>
    </source>
</evidence>
<keyword evidence="4" id="KW-1185">Reference proteome</keyword>
<evidence type="ECO:0000313" key="4">
    <source>
        <dbReference type="Proteomes" id="UP000286415"/>
    </source>
</evidence>
<name>A0A8T1LZL4_CLOSI</name>
<sequence length="229" mass="26623">MNGVLFWGLILMAYIPSGLLTPLNTTKQFMGMDITPPPKKEPSNYIKDTRKYSQNDAEEGTFFKFKVPRGLELYGRITPKLNIHLRQPHNVDHKEFLRSLLYIHEDLSRARAKYERQLNQPRPRGEAQSDRDASKKMTSKIKKVSAVGQEASTRKPSVEETPQNEEENFAYLMDDPPSYVDPEFDSFRPDRRFDLQPVPQYELLSTDERQRFFPHLYGLTVRGALAKED</sequence>
<feature type="signal peptide" evidence="2">
    <location>
        <begin position="1"/>
        <end position="20"/>
    </location>
</feature>
<proteinExistence type="predicted"/>
<organism evidence="3 4">
    <name type="scientific">Clonorchis sinensis</name>
    <name type="common">Chinese liver fluke</name>
    <dbReference type="NCBI Taxonomy" id="79923"/>
    <lineage>
        <taxon>Eukaryota</taxon>
        <taxon>Metazoa</taxon>
        <taxon>Spiralia</taxon>
        <taxon>Lophotrochozoa</taxon>
        <taxon>Platyhelminthes</taxon>
        <taxon>Trematoda</taxon>
        <taxon>Digenea</taxon>
        <taxon>Opisthorchiida</taxon>
        <taxon>Opisthorchiata</taxon>
        <taxon>Opisthorchiidae</taxon>
        <taxon>Clonorchis</taxon>
    </lineage>
</organism>
<comment type="caution">
    <text evidence="3">The sequence shown here is derived from an EMBL/GenBank/DDBJ whole genome shotgun (WGS) entry which is preliminary data.</text>
</comment>
<feature type="compositionally biased region" description="Basic and acidic residues" evidence="1">
    <location>
        <begin position="123"/>
        <end position="135"/>
    </location>
</feature>
<evidence type="ECO:0000256" key="2">
    <source>
        <dbReference type="SAM" id="SignalP"/>
    </source>
</evidence>
<feature type="region of interest" description="Disordered" evidence="1">
    <location>
        <begin position="115"/>
        <end position="164"/>
    </location>
</feature>